<evidence type="ECO:0000256" key="2">
    <source>
        <dbReference type="SAM" id="SignalP"/>
    </source>
</evidence>
<dbReference type="Proteomes" id="UP000256645">
    <property type="component" value="Unassembled WGS sequence"/>
</dbReference>
<keyword evidence="4" id="KW-1185">Reference proteome</keyword>
<dbReference type="AlphaFoldDB" id="A0A3D8S6L1"/>
<reference evidence="3 4" key="1">
    <citation type="journal article" date="2018" name="IMA Fungus">
        <title>IMA Genome-F 9: Draft genome sequence of Annulohypoxylon stygium, Aspergillus mulundensis, Berkeleyomyces basicola (syn. Thielaviopsis basicola), Ceratocystis smalleyi, two Cercospora beticola strains, Coleophoma cylindrospora, Fusarium fracticaudum, Phialophora cf. hyalina, and Morchella septimelata.</title>
        <authorList>
            <person name="Wingfield B.D."/>
            <person name="Bills G.F."/>
            <person name="Dong Y."/>
            <person name="Huang W."/>
            <person name="Nel W.J."/>
            <person name="Swalarsk-Parry B.S."/>
            <person name="Vaghefi N."/>
            <person name="Wilken P.M."/>
            <person name="An Z."/>
            <person name="de Beer Z.W."/>
            <person name="De Vos L."/>
            <person name="Chen L."/>
            <person name="Duong T.A."/>
            <person name="Gao Y."/>
            <person name="Hammerbacher A."/>
            <person name="Kikkert J.R."/>
            <person name="Li Y."/>
            <person name="Li H."/>
            <person name="Li K."/>
            <person name="Li Q."/>
            <person name="Liu X."/>
            <person name="Ma X."/>
            <person name="Naidoo K."/>
            <person name="Pethybridge S.J."/>
            <person name="Sun J."/>
            <person name="Steenkamp E.T."/>
            <person name="van der Nest M.A."/>
            <person name="van Wyk S."/>
            <person name="Wingfield M.J."/>
            <person name="Xiong C."/>
            <person name="Yue Q."/>
            <person name="Zhang X."/>
        </authorList>
    </citation>
    <scope>NUCLEOTIDE SEQUENCE [LARGE SCALE GENOMIC DNA]</scope>
    <source>
        <strain evidence="3 4">BP6252</strain>
    </source>
</reference>
<organism evidence="3 4">
    <name type="scientific">Coleophoma cylindrospora</name>
    <dbReference type="NCBI Taxonomy" id="1849047"/>
    <lineage>
        <taxon>Eukaryota</taxon>
        <taxon>Fungi</taxon>
        <taxon>Dikarya</taxon>
        <taxon>Ascomycota</taxon>
        <taxon>Pezizomycotina</taxon>
        <taxon>Leotiomycetes</taxon>
        <taxon>Helotiales</taxon>
        <taxon>Dermateaceae</taxon>
        <taxon>Coleophoma</taxon>
    </lineage>
</organism>
<dbReference type="OrthoDB" id="10354495at2759"/>
<feature type="region of interest" description="Disordered" evidence="1">
    <location>
        <begin position="196"/>
        <end position="219"/>
    </location>
</feature>
<sequence length="360" mass="39575">MHFKPCFAWFAAVATIVKFGKAEDLSPEITEPPNFNQELANFAHQQLILFNQRVRVGIPNPAMPGFLLDHHYPIEVGPMDLVLLPYLDSEFGAASSMVQLNATGLVLTCPNADPQYDIDYEWPKMELCPAMTEYFLQYLEGFRQSRIMLAVSKIALEQSRPLNIGKYECIPRLWAVRECSSTPTLDADQVMPTTIPSASTSLDSATEHPRTSLSPSLSTSICAAPKAKEESVTKTLKTTQSTTVTITSTRVTTVLVTTTSASTRMEPTTIPLTLTSISTSIEPTTVTLITTSISTRMEPTTVTLTTTRTSTLCDRPEPTTEAEMLDAIDKLVGRLKKDFPNWRTDRKASPVASEMPSSGS</sequence>
<dbReference type="EMBL" id="PDLM01000003">
    <property type="protein sequence ID" value="RDW81896.1"/>
    <property type="molecule type" value="Genomic_DNA"/>
</dbReference>
<evidence type="ECO:0000313" key="4">
    <source>
        <dbReference type="Proteomes" id="UP000256645"/>
    </source>
</evidence>
<feature type="signal peptide" evidence="2">
    <location>
        <begin position="1"/>
        <end position="22"/>
    </location>
</feature>
<comment type="caution">
    <text evidence="3">The sequence shown here is derived from an EMBL/GenBank/DDBJ whole genome shotgun (WGS) entry which is preliminary data.</text>
</comment>
<accession>A0A3D8S6L1</accession>
<gene>
    <name evidence="3" type="ORF">BP6252_03008</name>
</gene>
<protein>
    <submittedName>
        <fullName evidence="3">Uncharacterized protein</fullName>
    </submittedName>
</protein>
<proteinExistence type="predicted"/>
<feature type="chain" id="PRO_5017628787" evidence="2">
    <location>
        <begin position="23"/>
        <end position="360"/>
    </location>
</feature>
<name>A0A3D8S6L1_9HELO</name>
<evidence type="ECO:0000313" key="3">
    <source>
        <dbReference type="EMBL" id="RDW81896.1"/>
    </source>
</evidence>
<evidence type="ECO:0000256" key="1">
    <source>
        <dbReference type="SAM" id="MobiDB-lite"/>
    </source>
</evidence>
<keyword evidence="2" id="KW-0732">Signal</keyword>